<evidence type="ECO:0000256" key="3">
    <source>
        <dbReference type="ARBA" id="ARBA00011071"/>
    </source>
</evidence>
<comment type="similarity">
    <text evidence="3 13">Belongs to the PIGM family.</text>
</comment>
<keyword evidence="9 13" id="KW-1133">Transmembrane helix</keyword>
<dbReference type="GO" id="GO:0005789">
    <property type="term" value="C:endoplasmic reticulum membrane"/>
    <property type="evidence" value="ECO:0007669"/>
    <property type="project" value="UniProtKB-SubCell"/>
</dbReference>
<dbReference type="GO" id="GO:0004376">
    <property type="term" value="F:GPI mannosyltransferase activity"/>
    <property type="evidence" value="ECO:0007669"/>
    <property type="project" value="InterPro"/>
</dbReference>
<dbReference type="EC" id="2.4.1.-" evidence="13"/>
<evidence type="ECO:0000256" key="8">
    <source>
        <dbReference type="ARBA" id="ARBA00022824"/>
    </source>
</evidence>
<evidence type="ECO:0000256" key="12">
    <source>
        <dbReference type="ARBA" id="ARBA00093608"/>
    </source>
</evidence>
<comment type="caution">
    <text evidence="14">The sequence shown here is derived from an EMBL/GenBank/DDBJ whole genome shotgun (WGS) entry which is preliminary data.</text>
</comment>
<dbReference type="Proteomes" id="UP001367676">
    <property type="component" value="Unassembled WGS sequence"/>
</dbReference>
<sequence>MATRVNFELSDIAYHSSIGLLVRILLCVYSVIHDKYFKVAYTDIDYKVFTYAARDVIAQRSPYDQQAYRYSPIIAYLFTPNVLLHPILGKIIASIFDVYLAYRIHRLVLLTFKNQKKALQCAQLWLYNPLPIIICTRGNVDSISSVFILLALLYHLKQQYVWSGVLLAVSVHLRLYPIIFLLPFLVTCEQYSSADRLKYTYKSKLKFLGSFVVTLAALTGAFYYIYGYKFINASILFHISRQDIKHNFSLYSYLQYLDAYVPETVSKNLVVLDPKLTKNLLIIVPSIVLQLAITVKYNTLKHLPFSLFCSAFVFVILNKVLTSQYFIWFFSLLPVFLPSIVLSTKKVAAIIGTWIGVQALWLFAAYLLEFEGYNTFIFIHACSLLFYFVNVWILVTFINTYNAQYVKKID</sequence>
<evidence type="ECO:0000256" key="5">
    <source>
        <dbReference type="ARBA" id="ARBA00022676"/>
    </source>
</evidence>
<accession>A0AAN9Y5J1</accession>
<name>A0AAN9Y5J1_9HEMI</name>
<evidence type="ECO:0000256" key="13">
    <source>
        <dbReference type="RuleBase" id="RU365064"/>
    </source>
</evidence>
<evidence type="ECO:0000256" key="6">
    <source>
        <dbReference type="ARBA" id="ARBA00022679"/>
    </source>
</evidence>
<organism evidence="14 15">
    <name type="scientific">Parthenolecanium corni</name>
    <dbReference type="NCBI Taxonomy" id="536013"/>
    <lineage>
        <taxon>Eukaryota</taxon>
        <taxon>Metazoa</taxon>
        <taxon>Ecdysozoa</taxon>
        <taxon>Arthropoda</taxon>
        <taxon>Hexapoda</taxon>
        <taxon>Insecta</taxon>
        <taxon>Pterygota</taxon>
        <taxon>Neoptera</taxon>
        <taxon>Paraneoptera</taxon>
        <taxon>Hemiptera</taxon>
        <taxon>Sternorrhyncha</taxon>
        <taxon>Coccoidea</taxon>
        <taxon>Coccidae</taxon>
        <taxon>Parthenolecanium</taxon>
    </lineage>
</organism>
<dbReference type="AlphaFoldDB" id="A0AAN9Y5J1"/>
<keyword evidence="10 13" id="KW-0472">Membrane</keyword>
<protein>
    <recommendedName>
        <fullName evidence="12 13">GPI alpha-1,4-mannosyltransferase I, catalytic subunit</fullName>
        <ecNumber evidence="13">2.4.1.-</ecNumber>
    </recommendedName>
    <alternativeName>
        <fullName evidence="13">GPI mannosyltransferase I</fullName>
    </alternativeName>
</protein>
<keyword evidence="8 13" id="KW-0256">Endoplasmic reticulum</keyword>
<evidence type="ECO:0000256" key="11">
    <source>
        <dbReference type="ARBA" id="ARBA00093408"/>
    </source>
</evidence>
<dbReference type="GO" id="GO:0051751">
    <property type="term" value="F:alpha-1,4-mannosyltransferase activity"/>
    <property type="evidence" value="ECO:0007669"/>
    <property type="project" value="InterPro"/>
</dbReference>
<feature type="transmembrane region" description="Helical" evidence="13">
    <location>
        <begin position="125"/>
        <end position="154"/>
    </location>
</feature>
<evidence type="ECO:0000256" key="1">
    <source>
        <dbReference type="ARBA" id="ARBA00004477"/>
    </source>
</evidence>
<dbReference type="GO" id="GO:1990529">
    <property type="term" value="C:glycosylphosphatidylinositol-mannosyltransferase I complex"/>
    <property type="evidence" value="ECO:0007669"/>
    <property type="project" value="TreeGrafter"/>
</dbReference>
<dbReference type="PANTHER" id="PTHR12886:SF0">
    <property type="entry name" value="GPI MANNOSYLTRANSFERASE 1"/>
    <property type="match status" value="1"/>
</dbReference>
<keyword evidence="4 13" id="KW-0337">GPI-anchor biosynthesis</keyword>
<feature type="transmembrane region" description="Helical" evidence="13">
    <location>
        <begin position="12"/>
        <end position="32"/>
    </location>
</feature>
<dbReference type="GO" id="GO:0006506">
    <property type="term" value="P:GPI anchor biosynthetic process"/>
    <property type="evidence" value="ECO:0007669"/>
    <property type="project" value="UniProtKB-KW"/>
</dbReference>
<evidence type="ECO:0000313" key="15">
    <source>
        <dbReference type="Proteomes" id="UP001367676"/>
    </source>
</evidence>
<keyword evidence="6 13" id="KW-0808">Transferase</keyword>
<proteinExistence type="inferred from homology"/>
<feature type="transmembrane region" description="Helical" evidence="13">
    <location>
        <begin position="349"/>
        <end position="368"/>
    </location>
</feature>
<dbReference type="Pfam" id="PF05007">
    <property type="entry name" value="Mannosyl_trans"/>
    <property type="match status" value="1"/>
</dbReference>
<evidence type="ECO:0000256" key="4">
    <source>
        <dbReference type="ARBA" id="ARBA00022502"/>
    </source>
</evidence>
<dbReference type="PANTHER" id="PTHR12886">
    <property type="entry name" value="PIG-M MANNOSYLTRANSFERASE"/>
    <property type="match status" value="1"/>
</dbReference>
<feature type="transmembrane region" description="Helical" evidence="13">
    <location>
        <begin position="374"/>
        <end position="398"/>
    </location>
</feature>
<reference evidence="14 15" key="1">
    <citation type="submission" date="2024-03" db="EMBL/GenBank/DDBJ databases">
        <title>Adaptation during the transition from Ophiocordyceps entomopathogen to insect associate is accompanied by gene loss and intensified selection.</title>
        <authorList>
            <person name="Ward C.M."/>
            <person name="Onetto C.A."/>
            <person name="Borneman A.R."/>
        </authorList>
    </citation>
    <scope>NUCLEOTIDE SEQUENCE [LARGE SCALE GENOMIC DNA]</scope>
    <source>
        <strain evidence="14">AWRI1</strain>
        <tissue evidence="14">Single Adult Female</tissue>
    </source>
</reference>
<evidence type="ECO:0000256" key="2">
    <source>
        <dbReference type="ARBA" id="ARBA00004687"/>
    </source>
</evidence>
<feature type="transmembrane region" description="Helical" evidence="13">
    <location>
        <begin position="207"/>
        <end position="226"/>
    </location>
</feature>
<dbReference type="InterPro" id="IPR007704">
    <property type="entry name" value="PIG-M"/>
</dbReference>
<keyword evidence="5 13" id="KW-0328">Glycosyltransferase</keyword>
<comment type="subcellular location">
    <subcellularLocation>
        <location evidence="1 13">Endoplasmic reticulum membrane</location>
        <topology evidence="1 13">Multi-pass membrane protein</topology>
    </subcellularLocation>
</comment>
<evidence type="ECO:0000256" key="9">
    <source>
        <dbReference type="ARBA" id="ARBA00022989"/>
    </source>
</evidence>
<comment type="function">
    <text evidence="11 13">Catalytic subunit of the glycosylphosphatidylinositol-mannosyltransferase I complex which catalyzes the transfer of the first mannose, via an alpha-1,4 bond from a dolichol-phosphate-mannose (Dol-P-Man) to the glucosaminyl acyl phosphatidylinositol (GlcN-(acyl)PI) intermediate to generate alpha-D-Man-(1-&gt;4)-alpha-D-GlcN-(1-&gt;6)-(1-radyl,2-acyl-sn-glycero-3-phospho)-2-acyl-inositol and participates in the sixth step of the glycosylphosphatidylinositol-anchor biosynthesis.</text>
</comment>
<keyword evidence="15" id="KW-1185">Reference proteome</keyword>
<evidence type="ECO:0000313" key="14">
    <source>
        <dbReference type="EMBL" id="KAK7595109.1"/>
    </source>
</evidence>
<dbReference type="EMBL" id="JBBCAQ010000019">
    <property type="protein sequence ID" value="KAK7595109.1"/>
    <property type="molecule type" value="Genomic_DNA"/>
</dbReference>
<feature type="transmembrane region" description="Helical" evidence="13">
    <location>
        <begin position="87"/>
        <end position="104"/>
    </location>
</feature>
<gene>
    <name evidence="14" type="ORF">V9T40_001542</name>
</gene>
<feature type="transmembrane region" description="Helical" evidence="13">
    <location>
        <begin position="325"/>
        <end position="342"/>
    </location>
</feature>
<comment type="pathway">
    <text evidence="2 13">Glycolipid biosynthesis; glycosylphosphatidylinositol-anchor biosynthesis.</text>
</comment>
<evidence type="ECO:0000256" key="10">
    <source>
        <dbReference type="ARBA" id="ARBA00023136"/>
    </source>
</evidence>
<keyword evidence="7 13" id="KW-0812">Transmembrane</keyword>
<evidence type="ECO:0000256" key="7">
    <source>
        <dbReference type="ARBA" id="ARBA00022692"/>
    </source>
</evidence>
<feature type="transmembrane region" description="Helical" evidence="13">
    <location>
        <begin position="160"/>
        <end position="186"/>
    </location>
</feature>